<protein>
    <submittedName>
        <fullName evidence="1">Uncharacterized protein</fullName>
    </submittedName>
</protein>
<proteinExistence type="predicted"/>
<dbReference type="PATRIC" id="fig|1598.90.peg.337"/>
<dbReference type="AlphaFoldDB" id="A0A073JRD6"/>
<dbReference type="EMBL" id="JOSX01000008">
    <property type="protein sequence ID" value="KEK16315.1"/>
    <property type="molecule type" value="Genomic_DNA"/>
</dbReference>
<reference evidence="1 2" key="1">
    <citation type="submission" date="2014-06" db="EMBL/GenBank/DDBJ databases">
        <title>Genetic determinant of reutericyclin biosynthesis of Lactobacillus reuteri.</title>
        <authorList>
            <person name="Lin X."/>
            <person name="Duar R."/>
            <person name="Walter J."/>
            <person name="Gaenzle M."/>
        </authorList>
    </citation>
    <scope>NUCLEOTIDE SEQUENCE [LARGE SCALE GENOMIC DNA]</scope>
    <source>
        <strain evidence="1 2">LTH2584</strain>
    </source>
</reference>
<comment type="caution">
    <text evidence="1">The sequence shown here is derived from an EMBL/GenBank/DDBJ whole genome shotgun (WGS) entry which is preliminary data.</text>
</comment>
<organism evidence="1 2">
    <name type="scientific">Limosilactobacillus reuteri</name>
    <name type="common">Lactobacillus reuteri</name>
    <dbReference type="NCBI Taxonomy" id="1598"/>
    <lineage>
        <taxon>Bacteria</taxon>
        <taxon>Bacillati</taxon>
        <taxon>Bacillota</taxon>
        <taxon>Bacilli</taxon>
        <taxon>Lactobacillales</taxon>
        <taxon>Lactobacillaceae</taxon>
        <taxon>Limosilactobacillus</taxon>
    </lineage>
</organism>
<dbReference type="Proteomes" id="UP000027731">
    <property type="component" value="Unassembled WGS sequence"/>
</dbReference>
<evidence type="ECO:0000313" key="1">
    <source>
        <dbReference type="EMBL" id="KEK16315.1"/>
    </source>
</evidence>
<sequence length="64" mass="7503">MSELQLSMSGEYGRNSVKYEAKALVYSDKRYERKALRQVPSLHERKYGVTQYQVSESLKQLGMR</sequence>
<gene>
    <name evidence="1" type="ORF">LR3_04185</name>
</gene>
<name>A0A073JRD6_LIMRT</name>
<evidence type="ECO:0000313" key="2">
    <source>
        <dbReference type="Proteomes" id="UP000027731"/>
    </source>
</evidence>
<accession>A0A073JRD6</accession>